<protein>
    <submittedName>
        <fullName evidence="3">Prepilin-type cleavage/methylation domain-containing protein</fullName>
    </submittedName>
</protein>
<feature type="transmembrane region" description="Helical" evidence="1">
    <location>
        <begin position="24"/>
        <end position="47"/>
    </location>
</feature>
<dbReference type="PANTHER" id="PTHR30093">
    <property type="entry name" value="GENERAL SECRETION PATHWAY PROTEIN G"/>
    <property type="match status" value="1"/>
</dbReference>
<evidence type="ECO:0000313" key="4">
    <source>
        <dbReference type="Proteomes" id="UP000240009"/>
    </source>
</evidence>
<dbReference type="InterPro" id="IPR027558">
    <property type="entry name" value="Pre_pil_HX9DG_C"/>
</dbReference>
<gene>
    <name evidence="3" type="ORF">C5Y96_06270</name>
</gene>
<feature type="domain" description="DUF1559" evidence="2">
    <location>
        <begin position="48"/>
        <end position="293"/>
    </location>
</feature>
<dbReference type="PROSITE" id="PS00409">
    <property type="entry name" value="PROKAR_NTER_METHYL"/>
    <property type="match status" value="1"/>
</dbReference>
<organism evidence="3 4">
    <name type="scientific">Blastopirellula marina</name>
    <dbReference type="NCBI Taxonomy" id="124"/>
    <lineage>
        <taxon>Bacteria</taxon>
        <taxon>Pseudomonadati</taxon>
        <taxon>Planctomycetota</taxon>
        <taxon>Planctomycetia</taxon>
        <taxon>Pirellulales</taxon>
        <taxon>Pirellulaceae</taxon>
        <taxon>Blastopirellula</taxon>
    </lineage>
</organism>
<dbReference type="Pfam" id="PF07963">
    <property type="entry name" value="N_methyl"/>
    <property type="match status" value="1"/>
</dbReference>
<dbReference type="NCBIfam" id="TIGR02532">
    <property type="entry name" value="IV_pilin_GFxxxE"/>
    <property type="match status" value="1"/>
</dbReference>
<dbReference type="InterPro" id="IPR045584">
    <property type="entry name" value="Pilin-like"/>
</dbReference>
<accession>A0A2S8FX77</accession>
<dbReference type="SUPFAM" id="SSF54523">
    <property type="entry name" value="Pili subunits"/>
    <property type="match status" value="1"/>
</dbReference>
<dbReference type="Pfam" id="PF07596">
    <property type="entry name" value="SBP_bac_10"/>
    <property type="match status" value="1"/>
</dbReference>
<keyword evidence="1" id="KW-0812">Transmembrane</keyword>
<keyword evidence="1" id="KW-1133">Transmembrane helix</keyword>
<dbReference type="InterPro" id="IPR012902">
    <property type="entry name" value="N_methyl_site"/>
</dbReference>
<name>A0A2S8FX77_9BACT</name>
<evidence type="ECO:0000313" key="3">
    <source>
        <dbReference type="EMBL" id="PQO36769.1"/>
    </source>
</evidence>
<sequence>MNPSCSYYFISPETDFMKRQRTGFTLVELLVVIAIIGVLIALLLPAVQQAREAARRMQCSNNLKQIGLAMHNYHDTFGGLPAGWIENGNDQLHAWGTLILPFIEQTALYDNMKPDFGKQDSAITDDKAGAILQAYRCPSSVLPERNADGLGTSNYNANHGAVWNGVTSNGDEADRNGALFTHNHSYKFRDITDGTSNTILVGEVEGDSRPDNNGFPVWAQIRGITNASGLNGNGNRNNAVYAYGHKDKPINFGLTANGCEAGECDESYQSRHPGGAMFVFADASTRFIPETIETGTLNPWQAGGPDGVWVMLNMRHDGKVIGEY</sequence>
<dbReference type="Gene3D" id="3.30.700.10">
    <property type="entry name" value="Glycoprotein, Type 4 Pilin"/>
    <property type="match status" value="1"/>
</dbReference>
<dbReference type="NCBIfam" id="TIGR04294">
    <property type="entry name" value="pre_pil_HX9DG"/>
    <property type="match status" value="1"/>
</dbReference>
<evidence type="ECO:0000259" key="2">
    <source>
        <dbReference type="Pfam" id="PF07596"/>
    </source>
</evidence>
<dbReference type="Proteomes" id="UP000240009">
    <property type="component" value="Unassembled WGS sequence"/>
</dbReference>
<dbReference type="PANTHER" id="PTHR30093:SF2">
    <property type="entry name" value="TYPE II SECRETION SYSTEM PROTEIN H"/>
    <property type="match status" value="1"/>
</dbReference>
<proteinExistence type="predicted"/>
<dbReference type="EMBL" id="PUIA01000017">
    <property type="protein sequence ID" value="PQO36769.1"/>
    <property type="molecule type" value="Genomic_DNA"/>
</dbReference>
<evidence type="ECO:0000256" key="1">
    <source>
        <dbReference type="SAM" id="Phobius"/>
    </source>
</evidence>
<comment type="caution">
    <text evidence="3">The sequence shown here is derived from an EMBL/GenBank/DDBJ whole genome shotgun (WGS) entry which is preliminary data.</text>
</comment>
<reference evidence="3 4" key="1">
    <citation type="submission" date="2018-02" db="EMBL/GenBank/DDBJ databases">
        <title>Comparative genomes isolates from brazilian mangrove.</title>
        <authorList>
            <person name="Araujo J.E."/>
            <person name="Taketani R.G."/>
            <person name="Silva M.C.P."/>
            <person name="Loureco M.V."/>
            <person name="Andreote F.D."/>
        </authorList>
    </citation>
    <scope>NUCLEOTIDE SEQUENCE [LARGE SCALE GENOMIC DNA]</scope>
    <source>
        <strain evidence="3 4">HEX-2 MGV</strain>
    </source>
</reference>
<dbReference type="AlphaFoldDB" id="A0A2S8FX77"/>
<keyword evidence="1" id="KW-0472">Membrane</keyword>
<dbReference type="InterPro" id="IPR011453">
    <property type="entry name" value="DUF1559"/>
</dbReference>